<evidence type="ECO:0000313" key="1">
    <source>
        <dbReference type="EMBL" id="KAH7662986.1"/>
    </source>
</evidence>
<accession>A0ACB7UQM4</accession>
<dbReference type="Proteomes" id="UP000827976">
    <property type="component" value="Chromosome 14"/>
</dbReference>
<proteinExistence type="predicted"/>
<gene>
    <name evidence="1" type="ORF">IHE45_14G023800</name>
</gene>
<name>A0ACB7UQM4_DIOAL</name>
<evidence type="ECO:0000313" key="2">
    <source>
        <dbReference type="Proteomes" id="UP000827976"/>
    </source>
</evidence>
<reference evidence="2" key="1">
    <citation type="journal article" date="2022" name="Nat. Commun.">
        <title>Chromosome evolution and the genetic basis of agronomically important traits in greater yam.</title>
        <authorList>
            <person name="Bredeson J.V."/>
            <person name="Lyons J.B."/>
            <person name="Oniyinde I.O."/>
            <person name="Okereke N.R."/>
            <person name="Kolade O."/>
            <person name="Nnabue I."/>
            <person name="Nwadili C.O."/>
            <person name="Hribova E."/>
            <person name="Parker M."/>
            <person name="Nwogha J."/>
            <person name="Shu S."/>
            <person name="Carlson J."/>
            <person name="Kariba R."/>
            <person name="Muthemba S."/>
            <person name="Knop K."/>
            <person name="Barton G.J."/>
            <person name="Sherwood A.V."/>
            <person name="Lopez-Montes A."/>
            <person name="Asiedu R."/>
            <person name="Jamnadass R."/>
            <person name="Muchugi A."/>
            <person name="Goodstein D."/>
            <person name="Egesi C.N."/>
            <person name="Featherston J."/>
            <person name="Asfaw A."/>
            <person name="Simpson G.G."/>
            <person name="Dolezel J."/>
            <person name="Hendre P.S."/>
            <person name="Van Deynze A."/>
            <person name="Kumar P.L."/>
            <person name="Obidiegwu J.E."/>
            <person name="Bhattacharjee R."/>
            <person name="Rokhsar D.S."/>
        </authorList>
    </citation>
    <scope>NUCLEOTIDE SEQUENCE [LARGE SCALE GENOMIC DNA]</scope>
    <source>
        <strain evidence="2">cv. TDa95/00328</strain>
    </source>
</reference>
<sequence>MVSKRQKLARKRFKEANPELFPKPELSNHGDSTAKKKKRKPNIKGKVLKTKNNSGKHPLRVPGMRPGENCFICKSSDHIAKLCPEKACWDKNKICLFCRQRGHSLKQCPEKKDTNDNKICYNCGEVGHSLHKCPLPRQDGETKYADCFICKERGHLSRNCPKNTHGIYPKGGSCKVCGGIDHLAKNCPNKGNKTYLSSTGLKISIGDRDGGRGTQHTIFQSGDDLEDDFMVEDTKHGKKIIQQSQSELPSSEHVLEEKIHVKQKKNQAPRVVNFFG</sequence>
<dbReference type="EMBL" id="CM037024">
    <property type="protein sequence ID" value="KAH7662986.1"/>
    <property type="molecule type" value="Genomic_DNA"/>
</dbReference>
<protein>
    <submittedName>
        <fullName evidence="1">Zinc finger CCHC-type protein</fullName>
    </submittedName>
</protein>
<organism evidence="1 2">
    <name type="scientific">Dioscorea alata</name>
    <name type="common">Purple yam</name>
    <dbReference type="NCBI Taxonomy" id="55571"/>
    <lineage>
        <taxon>Eukaryota</taxon>
        <taxon>Viridiplantae</taxon>
        <taxon>Streptophyta</taxon>
        <taxon>Embryophyta</taxon>
        <taxon>Tracheophyta</taxon>
        <taxon>Spermatophyta</taxon>
        <taxon>Magnoliopsida</taxon>
        <taxon>Liliopsida</taxon>
        <taxon>Dioscoreales</taxon>
        <taxon>Dioscoreaceae</taxon>
        <taxon>Dioscorea</taxon>
    </lineage>
</organism>
<keyword evidence="2" id="KW-1185">Reference proteome</keyword>
<comment type="caution">
    <text evidence="1">The sequence shown here is derived from an EMBL/GenBank/DDBJ whole genome shotgun (WGS) entry which is preliminary data.</text>
</comment>